<feature type="region of interest" description="Disordered" evidence="1">
    <location>
        <begin position="1"/>
        <end position="23"/>
    </location>
</feature>
<keyword evidence="3" id="KW-1185">Reference proteome</keyword>
<dbReference type="Proteomes" id="UP001432146">
    <property type="component" value="Unassembled WGS sequence"/>
</dbReference>
<reference evidence="2 3" key="1">
    <citation type="submission" date="2024-05" db="EMBL/GenBank/DDBJ databases">
        <title>The nuclear and mitochondrial genome assemblies of Tetragonisca angustula (Apidae: Meliponini), a tiny yet remarkable pollinator in the Neotropics.</title>
        <authorList>
            <person name="Ferrari R."/>
            <person name="Ricardo P.C."/>
            <person name="Dias F.C."/>
            <person name="Araujo N.S."/>
            <person name="Soares D.O."/>
            <person name="Zhou Q.-S."/>
            <person name="Zhu C.-D."/>
            <person name="Coutinho L."/>
            <person name="Airas M.C."/>
            <person name="Batista T.M."/>
        </authorList>
    </citation>
    <scope>NUCLEOTIDE SEQUENCE [LARGE SCALE GENOMIC DNA]</scope>
    <source>
        <strain evidence="2">ASF017062</strain>
        <tissue evidence="2">Abdomen</tissue>
    </source>
</reference>
<gene>
    <name evidence="2" type="ORF">QLX08_009468</name>
</gene>
<accession>A0AAW0ZFS6</accession>
<organism evidence="2 3">
    <name type="scientific">Tetragonisca angustula</name>
    <dbReference type="NCBI Taxonomy" id="166442"/>
    <lineage>
        <taxon>Eukaryota</taxon>
        <taxon>Metazoa</taxon>
        <taxon>Ecdysozoa</taxon>
        <taxon>Arthropoda</taxon>
        <taxon>Hexapoda</taxon>
        <taxon>Insecta</taxon>
        <taxon>Pterygota</taxon>
        <taxon>Neoptera</taxon>
        <taxon>Endopterygota</taxon>
        <taxon>Hymenoptera</taxon>
        <taxon>Apocrita</taxon>
        <taxon>Aculeata</taxon>
        <taxon>Apoidea</taxon>
        <taxon>Anthophila</taxon>
        <taxon>Apidae</taxon>
        <taxon>Tetragonisca</taxon>
    </lineage>
</organism>
<protein>
    <submittedName>
        <fullName evidence="2">Uncharacterized protein</fullName>
    </submittedName>
</protein>
<proteinExistence type="predicted"/>
<name>A0AAW0ZFS6_9HYME</name>
<evidence type="ECO:0000313" key="3">
    <source>
        <dbReference type="Proteomes" id="UP001432146"/>
    </source>
</evidence>
<comment type="caution">
    <text evidence="2">The sequence shown here is derived from an EMBL/GenBank/DDBJ whole genome shotgun (WGS) entry which is preliminary data.</text>
</comment>
<dbReference type="EMBL" id="JAWNGG020000209">
    <property type="protein sequence ID" value="KAK9296550.1"/>
    <property type="molecule type" value="Genomic_DNA"/>
</dbReference>
<dbReference type="AlphaFoldDB" id="A0AAW0ZFS6"/>
<evidence type="ECO:0000313" key="2">
    <source>
        <dbReference type="EMBL" id="KAK9296550.1"/>
    </source>
</evidence>
<sequence length="85" mass="9953">MKDMKDDCSKKEESTQTDIGKPKEQATLLESLMLIYYLMKLAIKSNILRYASHMNPEHPSIHVHTLPHPLVPRSDRFVRYGRDKE</sequence>
<evidence type="ECO:0000256" key="1">
    <source>
        <dbReference type="SAM" id="MobiDB-lite"/>
    </source>
</evidence>